<dbReference type="InterPro" id="IPR036259">
    <property type="entry name" value="MFS_trans_sf"/>
</dbReference>
<feature type="transmembrane region" description="Helical" evidence="6">
    <location>
        <begin position="45"/>
        <end position="63"/>
    </location>
</feature>
<evidence type="ECO:0000256" key="5">
    <source>
        <dbReference type="ARBA" id="ARBA00023136"/>
    </source>
</evidence>
<feature type="transmembrane region" description="Helical" evidence="6">
    <location>
        <begin position="164"/>
        <end position="183"/>
    </location>
</feature>
<dbReference type="InterPro" id="IPR020846">
    <property type="entry name" value="MFS_dom"/>
</dbReference>
<accession>A0A7L9RSP2</accession>
<dbReference type="SUPFAM" id="SSF103473">
    <property type="entry name" value="MFS general substrate transporter"/>
    <property type="match status" value="1"/>
</dbReference>
<dbReference type="AlphaFoldDB" id="A0A7L9RSP2"/>
<proteinExistence type="predicted"/>
<feature type="transmembrane region" description="Helical" evidence="6">
    <location>
        <begin position="75"/>
        <end position="98"/>
    </location>
</feature>
<gene>
    <name evidence="8" type="ORF">CPBP_00198</name>
</gene>
<dbReference type="GO" id="GO:1990961">
    <property type="term" value="P:xenobiotic detoxification by transmembrane export across the plasma membrane"/>
    <property type="evidence" value="ECO:0007669"/>
    <property type="project" value="TreeGrafter"/>
</dbReference>
<feature type="transmembrane region" description="Helical" evidence="6">
    <location>
        <begin position="307"/>
        <end position="329"/>
    </location>
</feature>
<feature type="domain" description="Major facilitator superfamily (MFS) profile" evidence="7">
    <location>
        <begin position="10"/>
        <end position="393"/>
    </location>
</feature>
<dbReference type="Pfam" id="PF07690">
    <property type="entry name" value="MFS_1"/>
    <property type="match status" value="1"/>
</dbReference>
<dbReference type="PROSITE" id="PS50850">
    <property type="entry name" value="MFS"/>
    <property type="match status" value="1"/>
</dbReference>
<evidence type="ECO:0000256" key="2">
    <source>
        <dbReference type="ARBA" id="ARBA00022448"/>
    </source>
</evidence>
<evidence type="ECO:0000256" key="3">
    <source>
        <dbReference type="ARBA" id="ARBA00022692"/>
    </source>
</evidence>
<name>A0A7L9RSP2_9PROT</name>
<dbReference type="Gene3D" id="1.20.1720.10">
    <property type="entry name" value="Multidrug resistance protein D"/>
    <property type="match status" value="1"/>
</dbReference>
<dbReference type="GO" id="GO:0022857">
    <property type="term" value="F:transmembrane transporter activity"/>
    <property type="evidence" value="ECO:0007669"/>
    <property type="project" value="InterPro"/>
</dbReference>
<feature type="transmembrane region" description="Helical" evidence="6">
    <location>
        <begin position="341"/>
        <end position="365"/>
    </location>
</feature>
<keyword evidence="4 6" id="KW-1133">Transmembrane helix</keyword>
<feature type="transmembrane region" description="Helical" evidence="6">
    <location>
        <begin position="104"/>
        <end position="122"/>
    </location>
</feature>
<dbReference type="KEGG" id="pbal:CPBP_00198"/>
<keyword evidence="5 6" id="KW-0472">Membrane</keyword>
<feature type="transmembrane region" description="Helical" evidence="6">
    <location>
        <begin position="218"/>
        <end position="243"/>
    </location>
</feature>
<evidence type="ECO:0000256" key="4">
    <source>
        <dbReference type="ARBA" id="ARBA00022989"/>
    </source>
</evidence>
<evidence type="ECO:0000259" key="7">
    <source>
        <dbReference type="PROSITE" id="PS50850"/>
    </source>
</evidence>
<evidence type="ECO:0000256" key="1">
    <source>
        <dbReference type="ARBA" id="ARBA00004141"/>
    </source>
</evidence>
<evidence type="ECO:0000256" key="6">
    <source>
        <dbReference type="SAM" id="Phobius"/>
    </source>
</evidence>
<dbReference type="Proteomes" id="UP000594001">
    <property type="component" value="Chromosome"/>
</dbReference>
<dbReference type="InterPro" id="IPR011701">
    <property type="entry name" value="MFS"/>
</dbReference>
<organism evidence="8 9">
    <name type="scientific">Candidatus Bodocaedibacter vickermanii</name>
    <dbReference type="NCBI Taxonomy" id="2741701"/>
    <lineage>
        <taxon>Bacteria</taxon>
        <taxon>Pseudomonadati</taxon>
        <taxon>Pseudomonadota</taxon>
        <taxon>Alphaproteobacteria</taxon>
        <taxon>Holosporales</taxon>
        <taxon>Candidatus Paracaedibacteraceae</taxon>
        <taxon>Candidatus Bodocaedibacter</taxon>
    </lineage>
</organism>
<dbReference type="PANTHER" id="PTHR23502:SF132">
    <property type="entry name" value="POLYAMINE TRANSPORTER 2-RELATED"/>
    <property type="match status" value="1"/>
</dbReference>
<dbReference type="PANTHER" id="PTHR23502">
    <property type="entry name" value="MAJOR FACILITATOR SUPERFAMILY"/>
    <property type="match status" value="1"/>
</dbReference>
<evidence type="ECO:0000313" key="9">
    <source>
        <dbReference type="Proteomes" id="UP000594001"/>
    </source>
</evidence>
<comment type="subcellular location">
    <subcellularLocation>
        <location evidence="1">Membrane</location>
        <topology evidence="1">Multi-pass membrane protein</topology>
    </subcellularLocation>
</comment>
<dbReference type="RefSeq" id="WP_350332198.1">
    <property type="nucleotide sequence ID" value="NZ_CP054719.1"/>
</dbReference>
<reference evidence="8 9" key="1">
    <citation type="submission" date="2020-06" db="EMBL/GenBank/DDBJ databases">
        <title>The endosymbiont of the kinetoplastid Bodo saltans is a Paracaedibacter-like alpha-proteobacterium possessing a putative toxin-antitoxin system.</title>
        <authorList>
            <person name="Midha S."/>
            <person name="Rigden D.J."/>
            <person name="Siozios S."/>
            <person name="Hurst G.D.D."/>
            <person name="Jackson A.P."/>
        </authorList>
    </citation>
    <scope>NUCLEOTIDE SEQUENCE [LARGE SCALE GENOMIC DNA]</scope>
    <source>
        <strain evidence="8">Lake Konstanz</strain>
    </source>
</reference>
<keyword evidence="2" id="KW-0813">Transport</keyword>
<evidence type="ECO:0000313" key="8">
    <source>
        <dbReference type="EMBL" id="QOL19445.1"/>
    </source>
</evidence>
<sequence>MTPLQKIFSLPTLLVLSVFVSEVALGLYTPALPYIAQYFNVSNDLAQMTLSIALVGFGLGSLTHGPISDVLGRRFVLLGAFIIFILATFACASSYSIYGLIISRFFQGYGIGAAPIIALAVIREVYPPQTANRLMSLTGGVIALAPAIAPSIGGFLTQSYDWRACFYVLVWFGVMLLIPLWFYMPETLKRSEEAPLTLNGFFKDLLSDTKALALNSHFLTVVTISSLMVACIWMYIGIAPFAFQMMGVTPLEFGFYYAITVSGYILGSFVNTCWGYRFSFQTLLVFGFSVIIGFSFVLLLLDACYIQSPLLISLCVAAHSFGLAFIFPITNTLAMKVGTKGGLTASILNGMEIFISSVAVFSISVEDSSNFVYISLIRLLTCVVAFAIYKFWIANRMKTLLQKD</sequence>
<feature type="transmembrane region" description="Helical" evidence="6">
    <location>
        <begin position="255"/>
        <end position="276"/>
    </location>
</feature>
<keyword evidence="9" id="KW-1185">Reference proteome</keyword>
<feature type="transmembrane region" description="Helical" evidence="6">
    <location>
        <begin position="371"/>
        <end position="393"/>
    </location>
</feature>
<keyword evidence="3 6" id="KW-0812">Transmembrane</keyword>
<dbReference type="EMBL" id="CP054719">
    <property type="protein sequence ID" value="QOL19445.1"/>
    <property type="molecule type" value="Genomic_DNA"/>
</dbReference>
<feature type="transmembrane region" description="Helical" evidence="6">
    <location>
        <begin position="134"/>
        <end position="152"/>
    </location>
</feature>
<feature type="transmembrane region" description="Helical" evidence="6">
    <location>
        <begin position="283"/>
        <end position="301"/>
    </location>
</feature>
<dbReference type="GO" id="GO:0005886">
    <property type="term" value="C:plasma membrane"/>
    <property type="evidence" value="ECO:0007669"/>
    <property type="project" value="TreeGrafter"/>
</dbReference>
<protein>
    <submittedName>
        <fullName evidence="8">Bcr/CflA family drug resistance efflux transporter</fullName>
    </submittedName>
</protein>